<evidence type="ECO:0000256" key="2">
    <source>
        <dbReference type="PROSITE-ProRule" id="PRU00059"/>
    </source>
</evidence>
<dbReference type="AlphaFoldDB" id="A0A553PTV5"/>
<evidence type="ECO:0000259" key="3">
    <source>
        <dbReference type="PROSITE" id="PS01180"/>
    </source>
</evidence>
<evidence type="ECO:0000313" key="4">
    <source>
        <dbReference type="EMBL" id="TRY81120.1"/>
    </source>
</evidence>
<dbReference type="PANTHER" id="PTHR33236">
    <property type="entry name" value="INTRAFLAGELLAR TRANSPORT PROTEIN 122 FAMILY PROTEIN-RELATED"/>
    <property type="match status" value="1"/>
</dbReference>
<gene>
    <name evidence="4" type="ORF">TCAL_11850</name>
</gene>
<dbReference type="Gene3D" id="2.60.120.290">
    <property type="entry name" value="Spermadhesin, CUB domain"/>
    <property type="match status" value="1"/>
</dbReference>
<name>A0A553PTV5_TIGCA</name>
<dbReference type="EMBL" id="VCGU01000001">
    <property type="protein sequence ID" value="TRY81120.1"/>
    <property type="molecule type" value="Genomic_DNA"/>
</dbReference>
<comment type="caution">
    <text evidence="2">Lacks conserved residue(s) required for the propagation of feature annotation.</text>
</comment>
<comment type="caution">
    <text evidence="4">The sequence shown here is derived from an EMBL/GenBank/DDBJ whole genome shotgun (WGS) entry which is preliminary data.</text>
</comment>
<dbReference type="InterPro" id="IPR000859">
    <property type="entry name" value="CUB_dom"/>
</dbReference>
<accession>A0A553PTV5</accession>
<reference evidence="4 5" key="1">
    <citation type="journal article" date="2018" name="Nat. Ecol. Evol.">
        <title>Genomic signatures of mitonuclear coevolution across populations of Tigriopus californicus.</title>
        <authorList>
            <person name="Barreto F.S."/>
            <person name="Watson E.T."/>
            <person name="Lima T.G."/>
            <person name="Willett C.S."/>
            <person name="Edmands S."/>
            <person name="Li W."/>
            <person name="Burton R.S."/>
        </authorList>
    </citation>
    <scope>NUCLEOTIDE SEQUENCE [LARGE SCALE GENOMIC DNA]</scope>
    <source>
        <strain evidence="4 5">San Diego</strain>
    </source>
</reference>
<dbReference type="STRING" id="6832.A0A553PTV5"/>
<dbReference type="InterPro" id="IPR035914">
    <property type="entry name" value="Sperma_CUB_dom_sf"/>
</dbReference>
<keyword evidence="5" id="KW-1185">Reference proteome</keyword>
<dbReference type="PANTHER" id="PTHR33236:SF4">
    <property type="entry name" value="CUB DOMAIN-CONTAINING PROTEIN"/>
    <property type="match status" value="1"/>
</dbReference>
<feature type="domain" description="CUB" evidence="3">
    <location>
        <begin position="209"/>
        <end position="357"/>
    </location>
</feature>
<dbReference type="SUPFAM" id="SSF49854">
    <property type="entry name" value="Spermadhesin, CUB domain"/>
    <property type="match status" value="1"/>
</dbReference>
<organism evidence="4 5">
    <name type="scientific">Tigriopus californicus</name>
    <name type="common">Marine copepod</name>
    <dbReference type="NCBI Taxonomy" id="6832"/>
    <lineage>
        <taxon>Eukaryota</taxon>
        <taxon>Metazoa</taxon>
        <taxon>Ecdysozoa</taxon>
        <taxon>Arthropoda</taxon>
        <taxon>Crustacea</taxon>
        <taxon>Multicrustacea</taxon>
        <taxon>Hexanauplia</taxon>
        <taxon>Copepoda</taxon>
        <taxon>Harpacticoida</taxon>
        <taxon>Harpacticidae</taxon>
        <taxon>Tigriopus</taxon>
    </lineage>
</organism>
<sequence length="359" mass="39365">MRPPQNGREISGSTPRMIVTVILLGGALLPWVVVGSEKNREEKLLNIFTLVRFQQNPCVAMGTMMGTCMTTPECSEARGTPGNPCALGFGVCCAFAQGCGEVITRNCSYIQSQDYPKPFQIDDPAVVDDATDDGTCDMDTISFTSGNGISVPTMCGTLTGQHLYMDAGGPGSTTEMSVTHAFNGGASRIFKYKVTQIPCGTTWTPPPGCSMYLTGTSGQFQSYNYNGGYHLNNQNHKICFRQEEGYCRIQYTQTDDPFSFKFTGRANSRRASSGDRFCRGDYLFIPNGRNSDCRGTLGTSHKDRFCGSVLNCIQGTTKRRTIISDVPGPFYVQYVTDARDNDFPNNNFGFSLKYMQIPC</sequence>
<protein>
    <recommendedName>
        <fullName evidence="3">CUB domain-containing protein</fullName>
    </recommendedName>
</protein>
<evidence type="ECO:0000313" key="5">
    <source>
        <dbReference type="Proteomes" id="UP000318571"/>
    </source>
</evidence>
<keyword evidence="1" id="KW-1015">Disulfide bond</keyword>
<dbReference type="PROSITE" id="PS01180">
    <property type="entry name" value="CUB"/>
    <property type="match status" value="1"/>
</dbReference>
<proteinExistence type="predicted"/>
<dbReference type="Pfam" id="PF26080">
    <property type="entry name" value="CUB_animal"/>
    <property type="match status" value="1"/>
</dbReference>
<dbReference type="InterPro" id="IPR058698">
    <property type="entry name" value="CUB_metazoa"/>
</dbReference>
<evidence type="ECO:0000256" key="1">
    <source>
        <dbReference type="ARBA" id="ARBA00023157"/>
    </source>
</evidence>
<dbReference type="Proteomes" id="UP000318571">
    <property type="component" value="Chromosome 12"/>
</dbReference>